<feature type="transmembrane region" description="Helical" evidence="8">
    <location>
        <begin position="175"/>
        <end position="200"/>
    </location>
</feature>
<evidence type="ECO:0000256" key="7">
    <source>
        <dbReference type="SAM" id="MobiDB-lite"/>
    </source>
</evidence>
<evidence type="ECO:0000256" key="4">
    <source>
        <dbReference type="ARBA" id="ARBA00022692"/>
    </source>
</evidence>
<feature type="transmembrane region" description="Helical" evidence="8">
    <location>
        <begin position="261"/>
        <end position="281"/>
    </location>
</feature>
<feature type="transmembrane region" description="Helical" evidence="8">
    <location>
        <begin position="137"/>
        <end position="155"/>
    </location>
</feature>
<dbReference type="InterPro" id="IPR002656">
    <property type="entry name" value="Acyl_transf_3_dom"/>
</dbReference>
<keyword evidence="5 8" id="KW-1133">Transmembrane helix</keyword>
<evidence type="ECO:0000313" key="10">
    <source>
        <dbReference type="EMBL" id="MBD8499431.1"/>
    </source>
</evidence>
<evidence type="ECO:0000259" key="9">
    <source>
        <dbReference type="Pfam" id="PF01757"/>
    </source>
</evidence>
<keyword evidence="11" id="KW-1185">Reference proteome</keyword>
<feature type="region of interest" description="Disordered" evidence="7">
    <location>
        <begin position="26"/>
        <end position="48"/>
    </location>
</feature>
<feature type="compositionally biased region" description="Basic and acidic residues" evidence="7">
    <location>
        <begin position="449"/>
        <end position="461"/>
    </location>
</feature>
<protein>
    <submittedName>
        <fullName evidence="10">Acyltransferase</fullName>
    </submittedName>
</protein>
<feature type="transmembrane region" description="Helical" evidence="8">
    <location>
        <begin position="60"/>
        <end position="77"/>
    </location>
</feature>
<reference evidence="10 11" key="1">
    <citation type="submission" date="2020-09" db="EMBL/GenBank/DDBJ databases">
        <title>Paenibacillus sp. CAU 1523 isolated from sand of Haeundae Beach.</title>
        <authorList>
            <person name="Kim W."/>
        </authorList>
    </citation>
    <scope>NUCLEOTIDE SEQUENCE [LARGE SCALE GENOMIC DNA]</scope>
    <source>
        <strain evidence="10 11">CAU 1523</strain>
    </source>
</reference>
<evidence type="ECO:0000256" key="6">
    <source>
        <dbReference type="ARBA" id="ARBA00023136"/>
    </source>
</evidence>
<dbReference type="Pfam" id="PF01757">
    <property type="entry name" value="Acyl_transf_3"/>
    <property type="match status" value="1"/>
</dbReference>
<accession>A0ABR9B2P5</accession>
<keyword evidence="4 8" id="KW-0812">Transmembrane</keyword>
<sequence>MSQSSPRINATRNAIAVMDETTEAGVIPLQNKEDNEKSTNGNGSSISSTWSKQKKRIEELTILRAFAFLAIVLQHSIGEYIVREDINRTDSILISLLYHFTRFGTLTFVFISTVLLFYSRHSTAKYGTFLMRRAQGLLIPFALWTLIYCAFILQGDMFTIEGWTKIAQQLINPTYGYHLWFILMIFQLYLVFPLLLKIVHKVQTKLRAVAKDKGMNHSKQWIILLMMGIALFYLALMDWSYRIAPEWAPEANEAVAYMLEHRTKFVVMYVLYIALGILCAYRLPEWRKWVQRMLPWSALVFGAAYLYSSYRLFAGGVEPVNVNISTYLKPSIAILAVSQMLLLYVFALNIVKRQGMLYRCLKWVGTYSFPAYLVHALVLSGVALWTRTLMLEGQHFIVTIVTWVVVAVGSLLLSKMMELMPYGSWLTGNRSRKHHQASLVNGEPQNGHDSIDQKDRSKPVF</sequence>
<evidence type="ECO:0000256" key="5">
    <source>
        <dbReference type="ARBA" id="ARBA00022989"/>
    </source>
</evidence>
<dbReference type="PANTHER" id="PTHR40074">
    <property type="entry name" value="O-ACETYLTRANSFERASE WECH"/>
    <property type="match status" value="1"/>
</dbReference>
<feature type="region of interest" description="Disordered" evidence="7">
    <location>
        <begin position="439"/>
        <end position="461"/>
    </location>
</feature>
<keyword evidence="6 8" id="KW-0472">Membrane</keyword>
<keyword evidence="10" id="KW-0808">Transferase</keyword>
<comment type="subcellular location">
    <subcellularLocation>
        <location evidence="1">Cell membrane</location>
        <topology evidence="1">Multi-pass membrane protein</topology>
    </subcellularLocation>
</comment>
<keyword evidence="3" id="KW-1003">Cell membrane</keyword>
<feature type="domain" description="Acyltransferase 3" evidence="9">
    <location>
        <begin position="58"/>
        <end position="414"/>
    </location>
</feature>
<feature type="compositionally biased region" description="Low complexity" evidence="7">
    <location>
        <begin position="38"/>
        <end position="48"/>
    </location>
</feature>
<dbReference type="RefSeq" id="WP_192025767.1">
    <property type="nucleotide sequence ID" value="NZ_JACYTN010000011.1"/>
</dbReference>
<gene>
    <name evidence="10" type="ORF">IFO66_14135</name>
</gene>
<dbReference type="PANTHER" id="PTHR40074:SF2">
    <property type="entry name" value="O-ACETYLTRANSFERASE WECH"/>
    <property type="match status" value="1"/>
</dbReference>
<comment type="caution">
    <text evidence="10">The sequence shown here is derived from an EMBL/GenBank/DDBJ whole genome shotgun (WGS) entry which is preliminary data.</text>
</comment>
<feature type="transmembrane region" description="Helical" evidence="8">
    <location>
        <begin position="396"/>
        <end position="414"/>
    </location>
</feature>
<feature type="transmembrane region" description="Helical" evidence="8">
    <location>
        <begin position="221"/>
        <end position="241"/>
    </location>
</feature>
<evidence type="ECO:0000313" key="11">
    <source>
        <dbReference type="Proteomes" id="UP000634529"/>
    </source>
</evidence>
<feature type="transmembrane region" description="Helical" evidence="8">
    <location>
        <begin position="330"/>
        <end position="351"/>
    </location>
</feature>
<dbReference type="EMBL" id="JACYTN010000011">
    <property type="protein sequence ID" value="MBD8499431.1"/>
    <property type="molecule type" value="Genomic_DNA"/>
</dbReference>
<evidence type="ECO:0000256" key="3">
    <source>
        <dbReference type="ARBA" id="ARBA00022475"/>
    </source>
</evidence>
<dbReference type="Proteomes" id="UP000634529">
    <property type="component" value="Unassembled WGS sequence"/>
</dbReference>
<feature type="transmembrane region" description="Helical" evidence="8">
    <location>
        <begin position="293"/>
        <end position="310"/>
    </location>
</feature>
<dbReference type="GO" id="GO:0016746">
    <property type="term" value="F:acyltransferase activity"/>
    <property type="evidence" value="ECO:0007669"/>
    <property type="project" value="UniProtKB-KW"/>
</dbReference>
<feature type="transmembrane region" description="Helical" evidence="8">
    <location>
        <begin position="97"/>
        <end position="117"/>
    </location>
</feature>
<organism evidence="10 11">
    <name type="scientific">Paenibacillus arenosi</name>
    <dbReference type="NCBI Taxonomy" id="2774142"/>
    <lineage>
        <taxon>Bacteria</taxon>
        <taxon>Bacillati</taxon>
        <taxon>Bacillota</taxon>
        <taxon>Bacilli</taxon>
        <taxon>Bacillales</taxon>
        <taxon>Paenibacillaceae</taxon>
        <taxon>Paenibacillus</taxon>
    </lineage>
</organism>
<evidence type="ECO:0000256" key="1">
    <source>
        <dbReference type="ARBA" id="ARBA00004651"/>
    </source>
</evidence>
<evidence type="ECO:0000256" key="2">
    <source>
        <dbReference type="ARBA" id="ARBA00007400"/>
    </source>
</evidence>
<evidence type="ECO:0000256" key="8">
    <source>
        <dbReference type="SAM" id="Phobius"/>
    </source>
</evidence>
<comment type="similarity">
    <text evidence="2">Belongs to the acyltransferase 3 family.</text>
</comment>
<feature type="transmembrane region" description="Helical" evidence="8">
    <location>
        <begin position="363"/>
        <end position="384"/>
    </location>
</feature>
<keyword evidence="10" id="KW-0012">Acyltransferase</keyword>
<name>A0ABR9B2P5_9BACL</name>
<proteinExistence type="inferred from homology"/>